<evidence type="ECO:0000256" key="2">
    <source>
        <dbReference type="ARBA" id="ARBA00022448"/>
    </source>
</evidence>
<dbReference type="Proteomes" id="UP001172083">
    <property type="component" value="Unassembled WGS sequence"/>
</dbReference>
<protein>
    <recommendedName>
        <fullName evidence="6">Thioredoxin</fullName>
    </recommendedName>
</protein>
<comment type="caution">
    <text evidence="8">The sequence shown here is derived from an EMBL/GenBank/DDBJ whole genome shotgun (WGS) entry which is preliminary data.</text>
</comment>
<keyword evidence="2" id="KW-0813">Transport</keyword>
<dbReference type="CDD" id="cd02947">
    <property type="entry name" value="TRX_family"/>
    <property type="match status" value="1"/>
</dbReference>
<accession>A0ABT8LD00</accession>
<evidence type="ECO:0000313" key="8">
    <source>
        <dbReference type="EMBL" id="MDN5214847.1"/>
    </source>
</evidence>
<dbReference type="InterPro" id="IPR005746">
    <property type="entry name" value="Thioredoxin"/>
</dbReference>
<dbReference type="PANTHER" id="PTHR45663:SF11">
    <property type="entry name" value="GEO12009P1"/>
    <property type="match status" value="1"/>
</dbReference>
<name>A0ABT8LD00_9BACT</name>
<evidence type="ECO:0000259" key="7">
    <source>
        <dbReference type="Pfam" id="PF00085"/>
    </source>
</evidence>
<evidence type="ECO:0000313" key="9">
    <source>
        <dbReference type="Proteomes" id="UP001172083"/>
    </source>
</evidence>
<sequence>MIFYYHQLSRDEFKKKVESQQSLALFEFKVDWSGGSYIIGPIIEKLAADYSQYLDFYQINMEPNSELARAYQIIKFPTLLLVKRGKIVNKIEGIISSQKLSEDIEKLIQNDPGN</sequence>
<dbReference type="Pfam" id="PF00085">
    <property type="entry name" value="Thioredoxin"/>
    <property type="match status" value="1"/>
</dbReference>
<keyword evidence="4" id="KW-1015">Disulfide bond</keyword>
<dbReference type="RefSeq" id="WP_346760185.1">
    <property type="nucleotide sequence ID" value="NZ_JAUJEB010000005.1"/>
</dbReference>
<evidence type="ECO:0000256" key="4">
    <source>
        <dbReference type="ARBA" id="ARBA00023157"/>
    </source>
</evidence>
<dbReference type="Gene3D" id="3.40.30.10">
    <property type="entry name" value="Glutaredoxin"/>
    <property type="match status" value="1"/>
</dbReference>
<dbReference type="PIRSF" id="PIRSF000077">
    <property type="entry name" value="Thioredoxin"/>
    <property type="match status" value="1"/>
</dbReference>
<feature type="domain" description="Thioredoxin" evidence="7">
    <location>
        <begin position="7"/>
        <end position="105"/>
    </location>
</feature>
<keyword evidence="5" id="KW-0676">Redox-active center</keyword>
<evidence type="ECO:0000256" key="5">
    <source>
        <dbReference type="ARBA" id="ARBA00023284"/>
    </source>
</evidence>
<evidence type="ECO:0000256" key="6">
    <source>
        <dbReference type="PIRNR" id="PIRNR000077"/>
    </source>
</evidence>
<organism evidence="8 9">
    <name type="scientific">Agaribacillus aureus</name>
    <dbReference type="NCBI Taxonomy" id="3051825"/>
    <lineage>
        <taxon>Bacteria</taxon>
        <taxon>Pseudomonadati</taxon>
        <taxon>Bacteroidota</taxon>
        <taxon>Cytophagia</taxon>
        <taxon>Cytophagales</taxon>
        <taxon>Splendidivirgaceae</taxon>
        <taxon>Agaribacillus</taxon>
    </lineage>
</organism>
<evidence type="ECO:0000256" key="3">
    <source>
        <dbReference type="ARBA" id="ARBA00022982"/>
    </source>
</evidence>
<evidence type="ECO:0000256" key="1">
    <source>
        <dbReference type="ARBA" id="ARBA00008987"/>
    </source>
</evidence>
<keyword evidence="9" id="KW-1185">Reference proteome</keyword>
<dbReference type="SUPFAM" id="SSF52833">
    <property type="entry name" value="Thioredoxin-like"/>
    <property type="match status" value="1"/>
</dbReference>
<dbReference type="PANTHER" id="PTHR45663">
    <property type="entry name" value="GEO12009P1"/>
    <property type="match status" value="1"/>
</dbReference>
<reference evidence="8" key="1">
    <citation type="submission" date="2023-06" db="EMBL/GenBank/DDBJ databases">
        <title>Genomic of Agaribacillus aureum.</title>
        <authorList>
            <person name="Wang G."/>
        </authorList>
    </citation>
    <scope>NUCLEOTIDE SEQUENCE</scope>
    <source>
        <strain evidence="8">BMA12</strain>
    </source>
</reference>
<gene>
    <name evidence="8" type="ORF">QQ020_22395</name>
</gene>
<proteinExistence type="inferred from homology"/>
<comment type="similarity">
    <text evidence="1 6">Belongs to the thioredoxin family.</text>
</comment>
<dbReference type="InterPro" id="IPR036249">
    <property type="entry name" value="Thioredoxin-like_sf"/>
</dbReference>
<dbReference type="EMBL" id="JAUJEB010000005">
    <property type="protein sequence ID" value="MDN5214847.1"/>
    <property type="molecule type" value="Genomic_DNA"/>
</dbReference>
<keyword evidence="3" id="KW-0249">Electron transport</keyword>
<dbReference type="InterPro" id="IPR013766">
    <property type="entry name" value="Thioredoxin_domain"/>
</dbReference>